<evidence type="ECO:0000313" key="2">
    <source>
        <dbReference type="EMBL" id="ATB38546.1"/>
    </source>
</evidence>
<evidence type="ECO:0000313" key="3">
    <source>
        <dbReference type="Proteomes" id="UP000217257"/>
    </source>
</evidence>
<dbReference type="EMBL" id="CP022098">
    <property type="protein sequence ID" value="ATB38546.1"/>
    <property type="molecule type" value="Genomic_DNA"/>
</dbReference>
<protein>
    <submittedName>
        <fullName evidence="2">Uncharacterized protein</fullName>
    </submittedName>
</protein>
<organism evidence="2 3">
    <name type="scientific">Cystobacter fuscus</name>
    <dbReference type="NCBI Taxonomy" id="43"/>
    <lineage>
        <taxon>Bacteria</taxon>
        <taxon>Pseudomonadati</taxon>
        <taxon>Myxococcota</taxon>
        <taxon>Myxococcia</taxon>
        <taxon>Myxococcales</taxon>
        <taxon>Cystobacterineae</taxon>
        <taxon>Archangiaceae</taxon>
        <taxon>Cystobacter</taxon>
    </lineage>
</organism>
<evidence type="ECO:0000256" key="1">
    <source>
        <dbReference type="SAM" id="MobiDB-lite"/>
    </source>
</evidence>
<dbReference type="RefSeq" id="WP_095986707.1">
    <property type="nucleotide sequence ID" value="NZ_CP022098.1"/>
</dbReference>
<feature type="region of interest" description="Disordered" evidence="1">
    <location>
        <begin position="1"/>
        <end position="25"/>
    </location>
</feature>
<gene>
    <name evidence="2" type="ORF">CYFUS_003981</name>
</gene>
<sequence length="459" mass="51667">MDSKSDDDKVVPFRRRHASRSMETGHPGLEPDALYVFKLGPLETQEGRCFVYFALRGDGTAHHPEVAEGDARGLARLAPHFPGHRLYCEPRLARAGASYGFVSRPVPRELFPLRAMMALSTQWGPLGPKDVPPEFFPRLLEAAGALWRARPWELWTNIEVLTLRLEGPVPGWRELCVLGNGGEEFGFALYEQPGSIMRLGQLPEVERMKQSLHQECLALIFEEEPAWVRAEVRRLAGLPMFPSPLRLSGGGFVPLRREDLLTLLALTRALARLSPEQLELREEASLGGLRVSAHIRAHVPLFTARRPPPVSPPRRPRPVEPGTVPPPRVPPPPHRKISQTLISFVEPLIPEPEELDPEQFMTMLELAVTTWNAVVFDTWEPGKDRVEATRAALRSLQGKVRELLLPFFEALVERKRSGFPEDPRLMGGLQVHWTQEGEPRLRLQWRLPGAPAPRRGSDD</sequence>
<feature type="region of interest" description="Disordered" evidence="1">
    <location>
        <begin position="303"/>
        <end position="333"/>
    </location>
</feature>
<accession>A0A250J5T9</accession>
<feature type="compositionally biased region" description="Pro residues" evidence="1">
    <location>
        <begin position="323"/>
        <end position="332"/>
    </location>
</feature>
<name>A0A250J5T9_9BACT</name>
<reference evidence="2 3" key="1">
    <citation type="submission" date="2017-06" db="EMBL/GenBank/DDBJ databases">
        <title>Sequencing and comparative analysis of myxobacterial genomes.</title>
        <authorList>
            <person name="Rupp O."/>
            <person name="Goesmann A."/>
            <person name="Sogaard-Andersen L."/>
        </authorList>
    </citation>
    <scope>NUCLEOTIDE SEQUENCE [LARGE SCALE GENOMIC DNA]</scope>
    <source>
        <strain evidence="2 3">DSM 52655</strain>
    </source>
</reference>
<dbReference type="Proteomes" id="UP000217257">
    <property type="component" value="Chromosome"/>
</dbReference>
<dbReference type="KEGG" id="cfus:CYFUS_003981"/>
<proteinExistence type="predicted"/>
<dbReference type="AlphaFoldDB" id="A0A250J5T9"/>
<feature type="compositionally biased region" description="Basic and acidic residues" evidence="1">
    <location>
        <begin position="1"/>
        <end position="11"/>
    </location>
</feature>